<dbReference type="EMBL" id="QMQV01000006">
    <property type="protein sequence ID" value="RLE50412.1"/>
    <property type="molecule type" value="Genomic_DNA"/>
</dbReference>
<organism evidence="1 2">
    <name type="scientific">Thermoproteota archaeon</name>
    <dbReference type="NCBI Taxonomy" id="2056631"/>
    <lineage>
        <taxon>Archaea</taxon>
        <taxon>Thermoproteota</taxon>
    </lineage>
</organism>
<proteinExistence type="predicted"/>
<evidence type="ECO:0000313" key="1">
    <source>
        <dbReference type="EMBL" id="RLE50412.1"/>
    </source>
</evidence>
<sequence length="124" mass="14150">MTKSKFIAIKKEHVFDINIPLRVIAVFPSLPREFKPIDLARISYMSENTARKVCQRLANLKVIEKKPKSKSYVKIYDKFSDWLKGLALKIVLDAEKRGVKYVELEDSQVVVGEALGEAKPARES</sequence>
<evidence type="ECO:0000313" key="2">
    <source>
        <dbReference type="Proteomes" id="UP000278475"/>
    </source>
</evidence>
<gene>
    <name evidence="1" type="ORF">DRJ31_01365</name>
</gene>
<accession>A0A497ETQ4</accession>
<comment type="caution">
    <text evidence="1">The sequence shown here is derived from an EMBL/GenBank/DDBJ whole genome shotgun (WGS) entry which is preliminary data.</text>
</comment>
<dbReference type="Proteomes" id="UP000278475">
    <property type="component" value="Unassembled WGS sequence"/>
</dbReference>
<name>A0A497ETQ4_9CREN</name>
<reference evidence="1 2" key="1">
    <citation type="submission" date="2018-06" db="EMBL/GenBank/DDBJ databases">
        <title>Extensive metabolic versatility and redundancy in microbially diverse, dynamic hydrothermal sediments.</title>
        <authorList>
            <person name="Dombrowski N."/>
            <person name="Teske A."/>
            <person name="Baker B.J."/>
        </authorList>
    </citation>
    <scope>NUCLEOTIDE SEQUENCE [LARGE SCALE GENOMIC DNA]</scope>
    <source>
        <strain evidence="1">B66_G16</strain>
    </source>
</reference>
<protein>
    <submittedName>
        <fullName evidence="1">Uncharacterized protein</fullName>
    </submittedName>
</protein>
<dbReference type="AlphaFoldDB" id="A0A497ETQ4"/>